<gene>
    <name evidence="5" type="ORF">MARGE09_P2955</name>
</gene>
<dbReference type="Gene3D" id="3.40.1190.20">
    <property type="match status" value="1"/>
</dbReference>
<dbReference type="EMBL" id="AP023086">
    <property type="protein sequence ID" value="BCD98754.1"/>
    <property type="molecule type" value="Genomic_DNA"/>
</dbReference>
<dbReference type="CDD" id="cd01166">
    <property type="entry name" value="KdgK"/>
    <property type="match status" value="1"/>
</dbReference>
<evidence type="ECO:0000313" key="5">
    <source>
        <dbReference type="EMBL" id="BCD98754.1"/>
    </source>
</evidence>
<evidence type="ECO:0000259" key="4">
    <source>
        <dbReference type="Pfam" id="PF00294"/>
    </source>
</evidence>
<dbReference type="PANTHER" id="PTHR43085:SF15">
    <property type="entry name" value="2-DEHYDRO-3-DEOXYGLUCONOKINASE"/>
    <property type="match status" value="1"/>
</dbReference>
<evidence type="ECO:0000256" key="3">
    <source>
        <dbReference type="ARBA" id="ARBA00022777"/>
    </source>
</evidence>
<dbReference type="Proteomes" id="UP001320119">
    <property type="component" value="Chromosome"/>
</dbReference>
<dbReference type="KEGG" id="marq:MARGE09_P2955"/>
<dbReference type="RefSeq" id="WP_236983300.1">
    <property type="nucleotide sequence ID" value="NZ_AP023086.1"/>
</dbReference>
<accession>A0AAN1WJJ3</accession>
<dbReference type="PANTHER" id="PTHR43085">
    <property type="entry name" value="HEXOKINASE FAMILY MEMBER"/>
    <property type="match status" value="1"/>
</dbReference>
<dbReference type="GO" id="GO:0042840">
    <property type="term" value="P:D-glucuronate catabolic process"/>
    <property type="evidence" value="ECO:0007669"/>
    <property type="project" value="TreeGrafter"/>
</dbReference>
<organism evidence="5 6">
    <name type="scientific">Marinagarivorans cellulosilyticus</name>
    <dbReference type="NCBI Taxonomy" id="2721545"/>
    <lineage>
        <taxon>Bacteria</taxon>
        <taxon>Pseudomonadati</taxon>
        <taxon>Pseudomonadota</taxon>
        <taxon>Gammaproteobacteria</taxon>
        <taxon>Cellvibrionales</taxon>
        <taxon>Cellvibrionaceae</taxon>
        <taxon>Marinagarivorans</taxon>
    </lineage>
</organism>
<dbReference type="GO" id="GO:0005829">
    <property type="term" value="C:cytosol"/>
    <property type="evidence" value="ECO:0007669"/>
    <property type="project" value="TreeGrafter"/>
</dbReference>
<dbReference type="GO" id="GO:0006974">
    <property type="term" value="P:DNA damage response"/>
    <property type="evidence" value="ECO:0007669"/>
    <property type="project" value="TreeGrafter"/>
</dbReference>
<dbReference type="PROSITE" id="PS00584">
    <property type="entry name" value="PFKB_KINASES_2"/>
    <property type="match status" value="1"/>
</dbReference>
<name>A0AAN1WJJ3_9GAMM</name>
<dbReference type="SUPFAM" id="SSF53613">
    <property type="entry name" value="Ribokinase-like"/>
    <property type="match status" value="1"/>
</dbReference>
<dbReference type="InterPro" id="IPR002173">
    <property type="entry name" value="Carboh/pur_kinase_PfkB_CS"/>
</dbReference>
<keyword evidence="6" id="KW-1185">Reference proteome</keyword>
<dbReference type="AlphaFoldDB" id="A0AAN1WJJ3"/>
<proteinExistence type="inferred from homology"/>
<dbReference type="Pfam" id="PF00294">
    <property type="entry name" value="PfkB"/>
    <property type="match status" value="1"/>
</dbReference>
<evidence type="ECO:0000256" key="2">
    <source>
        <dbReference type="ARBA" id="ARBA00022679"/>
    </source>
</evidence>
<dbReference type="InterPro" id="IPR050306">
    <property type="entry name" value="PfkB_Carbo_kinase"/>
</dbReference>
<reference evidence="5 6" key="1">
    <citation type="journal article" date="2022" name="IScience">
        <title>An ultrasensitive nanofiber-based assay for enzymatic hydrolysis and deep-sea microbial degradation of cellulose.</title>
        <authorList>
            <person name="Tsudome M."/>
            <person name="Tachioka M."/>
            <person name="Miyazaki M."/>
            <person name="Uchimura K."/>
            <person name="Tsuda M."/>
            <person name="Takaki Y."/>
            <person name="Deguchi S."/>
        </authorList>
    </citation>
    <scope>NUCLEOTIDE SEQUENCE [LARGE SCALE GENOMIC DNA]</scope>
    <source>
        <strain evidence="5 6">GE09</strain>
    </source>
</reference>
<keyword evidence="2 5" id="KW-0808">Transferase</keyword>
<protein>
    <submittedName>
        <fullName evidence="5">2-dehydro-3-deoxygluconokinase</fullName>
        <ecNumber evidence="5">2.7.1.45</ecNumber>
    </submittedName>
</protein>
<sequence>MTDLVAIGEVMLELSSTDAPHALSTAKVGVAGDTFNTAVYAARHGANVAYFTQLGDDPYSAKMLALLADEGINTEGIVQLEGREPGLYMIANRADGERTFHYWRSQSPAREMLTTASAVALFRRCIERSKIVYLSGITLAILPDQALDALHQSLCEYKAQGGQVAFDSNYRPRLWQSHQKAKAVIQRFMSITDIALLTDEDEQNLWGCESATQVAQQHVATAVKVLIVKRGAKDVVSFTRTEGDDAFLPPVFIDVPQVKTVVDTTAAGDSFNGAFLAAHLAGKSLSVSISCANQCAGSVIKHRGAIAPKNATV</sequence>
<dbReference type="GO" id="GO:0019698">
    <property type="term" value="P:D-galacturonate catabolic process"/>
    <property type="evidence" value="ECO:0007669"/>
    <property type="project" value="TreeGrafter"/>
</dbReference>
<dbReference type="InterPro" id="IPR011611">
    <property type="entry name" value="PfkB_dom"/>
</dbReference>
<comment type="similarity">
    <text evidence="1">Belongs to the carbohydrate kinase PfkB family.</text>
</comment>
<evidence type="ECO:0000313" key="6">
    <source>
        <dbReference type="Proteomes" id="UP001320119"/>
    </source>
</evidence>
<dbReference type="InterPro" id="IPR029056">
    <property type="entry name" value="Ribokinase-like"/>
</dbReference>
<evidence type="ECO:0000256" key="1">
    <source>
        <dbReference type="ARBA" id="ARBA00010688"/>
    </source>
</evidence>
<dbReference type="EC" id="2.7.1.45" evidence="5"/>
<keyword evidence="3" id="KW-0418">Kinase</keyword>
<feature type="domain" description="Carbohydrate kinase PfkB" evidence="4">
    <location>
        <begin position="1"/>
        <end position="308"/>
    </location>
</feature>
<dbReference type="GO" id="GO:0008673">
    <property type="term" value="F:2-dehydro-3-deoxygluconokinase activity"/>
    <property type="evidence" value="ECO:0007669"/>
    <property type="project" value="UniProtKB-EC"/>
</dbReference>